<dbReference type="GO" id="GO:0051256">
    <property type="term" value="P:mitotic spindle midzone assembly"/>
    <property type="evidence" value="ECO:0007669"/>
    <property type="project" value="TreeGrafter"/>
</dbReference>
<dbReference type="Pfam" id="PF01926">
    <property type="entry name" value="MMR_HSR1"/>
    <property type="match status" value="1"/>
</dbReference>
<sequence>MRSSRPARMKRVSDGGYANLDGSKRFKTSTTTRESKMDVSGHDRLVATTTVTMTKGGPISATSIIETQGESSDEEPVTPKNVRKRSCSEPGVIPNAPPQYLIESSWDLPDAKTPVAVRRPSGNPSASAGSVHTMGGTAYLRSMASGGRINQRQHTFSQKTIIKPENCLPCGNRIKFGKSALKCIECRGTCHVDCKSRMPMPCVPTVQTPSNKDFKGTVADYAPSTSPMIPGIVIHCINEIERRGMSEVGIYRINGSEKEIKDMKERLLRGKGQPQISQVDIHVVTGTLKLFFRSLKEPLITYTLWESFVRIADIVDEMDVQTTIYTLVPDLPQPNRDTLAYLILHLQKVAEATACKMPVSNLARMFGPNIVGYSCPDPDPELALRQLKKQHSTMEKLLLIPLDYWRRYVDVEVENFSSTPVSSRHVGVSSVANFASFEAEIKTRLAGFFTGALLLNLLALFKPFEMILECHVQIKTVGSIGEPNTDEGCSTGVVLDTEYKVARRIADGFDGNAWVLVYRTLGKKFSTDPVLQFQHTFCPLGYQPHPASMSLEMVKFQVIIVCFEICFYFSVIMVFLSVFLLCTKTTKSFNTRYGKFIDSVRLHVFGGAGGMGHPKYGGVGGKGGDVIFVANEETTLNRILRDHPERHVKGKEGENSHPHRLVGEKGSDYILPVPIGISVYAHGGAKIGDLNADGDKVVVARGGLGGQPSTQFNGLKGEENKVVLDLKLIADVGLVGFPNAGKSSLLRAISRAKPRVADYPFTTLRPQLGVIQYEDERRISMADLPGLIEGAHRNHGLGYRFLKHIERTKLLVFMVDINGFRLGPKYPHRSPLETLVLLNKELELYGKDVLSKPALLIVNKMDTENAEEKWQKLKVDLGNYEETLTTFPEKIRPTQPVAFDDVWNISVQKDPAAISKLSQRIRHLLDLYDNLASIQTPIRQADQEAHDAKLKNKIKDSLTEHQRISLT</sequence>
<dbReference type="InterPro" id="IPR002219">
    <property type="entry name" value="PKC_DAG/PE"/>
</dbReference>
<dbReference type="InterPro" id="IPR006169">
    <property type="entry name" value="GTP1_OBG_dom"/>
</dbReference>
<keyword evidence="11" id="KW-0812">Transmembrane</keyword>
<evidence type="ECO:0000256" key="10">
    <source>
        <dbReference type="SAM" id="MobiDB-lite"/>
    </source>
</evidence>
<feature type="region of interest" description="Disordered" evidence="10">
    <location>
        <begin position="1"/>
        <end position="39"/>
    </location>
</feature>
<dbReference type="PROSITE" id="PS50081">
    <property type="entry name" value="ZF_DAG_PE_2"/>
    <property type="match status" value="1"/>
</dbReference>
<organism evidence="16">
    <name type="scientific">Alona affinis</name>
    <dbReference type="NCBI Taxonomy" id="381656"/>
    <lineage>
        <taxon>Eukaryota</taxon>
        <taxon>Metazoa</taxon>
        <taxon>Ecdysozoa</taxon>
        <taxon>Arthropoda</taxon>
        <taxon>Crustacea</taxon>
        <taxon>Branchiopoda</taxon>
        <taxon>Diplostraca</taxon>
        <taxon>Cladocera</taxon>
        <taxon>Anomopoda</taxon>
        <taxon>Chydoridae</taxon>
        <taxon>Alona</taxon>
    </lineage>
</organism>
<dbReference type="EMBL" id="OC978299">
    <property type="protein sequence ID" value="CAG4634954.1"/>
    <property type="molecule type" value="Genomic_DNA"/>
</dbReference>
<evidence type="ECO:0000256" key="2">
    <source>
        <dbReference type="ARBA" id="ARBA00022473"/>
    </source>
</evidence>
<feature type="transmembrane region" description="Helical" evidence="11">
    <location>
        <begin position="558"/>
        <end position="581"/>
    </location>
</feature>
<dbReference type="GO" id="GO:0005634">
    <property type="term" value="C:nucleus"/>
    <property type="evidence" value="ECO:0007669"/>
    <property type="project" value="TreeGrafter"/>
</dbReference>
<dbReference type="PROSITE" id="PS00479">
    <property type="entry name" value="ZF_DAG_PE_1"/>
    <property type="match status" value="1"/>
</dbReference>
<dbReference type="Pfam" id="PF00620">
    <property type="entry name" value="RhoGAP"/>
    <property type="match status" value="1"/>
</dbReference>
<dbReference type="PROSITE" id="PS50238">
    <property type="entry name" value="RHOGAP"/>
    <property type="match status" value="1"/>
</dbReference>
<dbReference type="InterPro" id="IPR031167">
    <property type="entry name" value="G_OBG"/>
</dbReference>
<evidence type="ECO:0000256" key="5">
    <source>
        <dbReference type="ARBA" id="ARBA00022771"/>
    </source>
</evidence>
<dbReference type="InterPro" id="IPR006073">
    <property type="entry name" value="GTP-bd"/>
</dbReference>
<name>A0A9N6WTU1_9CRUS</name>
<keyword evidence="2" id="KW-0217">Developmental protein</keyword>
<dbReference type="PROSITE" id="PS51883">
    <property type="entry name" value="OBG"/>
    <property type="match status" value="1"/>
</dbReference>
<dbReference type="PROSITE" id="PS51710">
    <property type="entry name" value="G_OBG"/>
    <property type="match status" value="1"/>
</dbReference>
<evidence type="ECO:0000256" key="8">
    <source>
        <dbReference type="ARBA" id="ARBA00022871"/>
    </source>
</evidence>
<dbReference type="CDD" id="cd04382">
    <property type="entry name" value="RhoGAP_MgcRacGAP"/>
    <property type="match status" value="1"/>
</dbReference>
<keyword evidence="3" id="KW-0479">Metal-binding</keyword>
<feature type="compositionally biased region" description="Basic residues" evidence="10">
    <location>
        <begin position="1"/>
        <end position="10"/>
    </location>
</feature>
<dbReference type="GO" id="GO:0097149">
    <property type="term" value="C:centralspindlin complex"/>
    <property type="evidence" value="ECO:0007669"/>
    <property type="project" value="TreeGrafter"/>
</dbReference>
<feature type="region of interest" description="Disordered" evidence="10">
    <location>
        <begin position="64"/>
        <end position="95"/>
    </location>
</feature>
<dbReference type="Pfam" id="PF01018">
    <property type="entry name" value="GTP1_OBG"/>
    <property type="match status" value="1"/>
</dbReference>
<evidence type="ECO:0000259" key="15">
    <source>
        <dbReference type="PROSITE" id="PS51883"/>
    </source>
</evidence>
<evidence type="ECO:0000259" key="12">
    <source>
        <dbReference type="PROSITE" id="PS50081"/>
    </source>
</evidence>
<dbReference type="SUPFAM" id="SSF82051">
    <property type="entry name" value="Obg GTP-binding protein N-terminal domain"/>
    <property type="match status" value="1"/>
</dbReference>
<dbReference type="Gene3D" id="3.30.60.20">
    <property type="match status" value="1"/>
</dbReference>
<dbReference type="SMART" id="SM00324">
    <property type="entry name" value="RhoGAP"/>
    <property type="match status" value="1"/>
</dbReference>
<evidence type="ECO:0000256" key="9">
    <source>
        <dbReference type="ARBA" id="ARBA00023134"/>
    </source>
</evidence>
<dbReference type="GO" id="GO:0032154">
    <property type="term" value="C:cleavage furrow"/>
    <property type="evidence" value="ECO:0007669"/>
    <property type="project" value="TreeGrafter"/>
</dbReference>
<feature type="domain" description="Phorbol-ester/DAG-type" evidence="12">
    <location>
        <begin position="153"/>
        <end position="202"/>
    </location>
</feature>
<evidence type="ECO:0000256" key="6">
    <source>
        <dbReference type="ARBA" id="ARBA00022782"/>
    </source>
</evidence>
<dbReference type="GO" id="GO:0051233">
    <property type="term" value="C:spindle midzone"/>
    <property type="evidence" value="ECO:0007669"/>
    <property type="project" value="TreeGrafter"/>
</dbReference>
<reference evidence="16" key="1">
    <citation type="submission" date="2021-04" db="EMBL/GenBank/DDBJ databases">
        <authorList>
            <person name="Cornetti L."/>
        </authorList>
    </citation>
    <scope>NUCLEOTIDE SEQUENCE</scope>
</reference>
<keyword evidence="9" id="KW-0342">GTP-binding</keyword>
<evidence type="ECO:0000259" key="14">
    <source>
        <dbReference type="PROSITE" id="PS51710"/>
    </source>
</evidence>
<keyword evidence="4" id="KW-0547">Nucleotide-binding</keyword>
<keyword evidence="1" id="KW-0343">GTPase activation</keyword>
<keyword evidence="8" id="KW-0744">Spermatogenesis</keyword>
<evidence type="ECO:0000256" key="3">
    <source>
        <dbReference type="ARBA" id="ARBA00022723"/>
    </source>
</evidence>
<keyword evidence="11" id="KW-1133">Transmembrane helix</keyword>
<protein>
    <submittedName>
        <fullName evidence="16">EOG090X0ACU</fullName>
    </submittedName>
</protein>
<dbReference type="PRINTS" id="PR00326">
    <property type="entry name" value="GTP1OBG"/>
</dbReference>
<dbReference type="Gene3D" id="2.70.210.12">
    <property type="entry name" value="GTP1/OBG domain"/>
    <property type="match status" value="1"/>
</dbReference>
<gene>
    <name evidence="16" type="primary">EOG090X0ACU</name>
</gene>
<dbReference type="SUPFAM" id="SSF48350">
    <property type="entry name" value="GTPase activation domain, GAP"/>
    <property type="match status" value="1"/>
</dbReference>
<dbReference type="Pfam" id="PF00130">
    <property type="entry name" value="C1_1"/>
    <property type="match status" value="1"/>
</dbReference>
<dbReference type="Gene3D" id="1.10.555.10">
    <property type="entry name" value="Rho GTPase activation protein"/>
    <property type="match status" value="1"/>
</dbReference>
<keyword evidence="5" id="KW-0863">Zinc-finger</keyword>
<dbReference type="GO" id="GO:0005525">
    <property type="term" value="F:GTP binding"/>
    <property type="evidence" value="ECO:0007669"/>
    <property type="project" value="UniProtKB-KW"/>
</dbReference>
<dbReference type="GO" id="GO:0000281">
    <property type="term" value="P:mitotic cytokinesis"/>
    <property type="evidence" value="ECO:0007669"/>
    <property type="project" value="TreeGrafter"/>
</dbReference>
<keyword evidence="11" id="KW-0472">Membrane</keyword>
<dbReference type="GO" id="GO:0030496">
    <property type="term" value="C:midbody"/>
    <property type="evidence" value="ECO:0007669"/>
    <property type="project" value="TreeGrafter"/>
</dbReference>
<dbReference type="CDD" id="cd01898">
    <property type="entry name" value="Obg"/>
    <property type="match status" value="1"/>
</dbReference>
<dbReference type="PANTHER" id="PTHR46199">
    <property type="entry name" value="RAC GTPASE-ACTIVATING PROTEIN 1"/>
    <property type="match status" value="1"/>
</dbReference>
<keyword evidence="7" id="KW-0862">Zinc</keyword>
<proteinExistence type="predicted"/>
<accession>A0A9N6WTU1</accession>
<dbReference type="InterPro" id="IPR036726">
    <property type="entry name" value="GTP1_OBG_dom_sf"/>
</dbReference>
<dbReference type="InterPro" id="IPR000198">
    <property type="entry name" value="RhoGAP_dom"/>
</dbReference>
<dbReference type="GO" id="GO:0005096">
    <property type="term" value="F:GTPase activator activity"/>
    <property type="evidence" value="ECO:0007669"/>
    <property type="project" value="UniProtKB-KW"/>
</dbReference>
<feature type="domain" description="Rho-GAP" evidence="13">
    <location>
        <begin position="216"/>
        <end position="405"/>
    </location>
</feature>
<dbReference type="AlphaFoldDB" id="A0A9N6WTU1"/>
<evidence type="ECO:0000256" key="11">
    <source>
        <dbReference type="SAM" id="Phobius"/>
    </source>
</evidence>
<dbReference type="InterPro" id="IPR046349">
    <property type="entry name" value="C1-like_sf"/>
</dbReference>
<dbReference type="CDD" id="cd20821">
    <property type="entry name" value="C1_MgcRacGAP"/>
    <property type="match status" value="1"/>
</dbReference>
<evidence type="ECO:0000313" key="16">
    <source>
        <dbReference type="EMBL" id="CAG4634954.1"/>
    </source>
</evidence>
<dbReference type="GO" id="GO:0008270">
    <property type="term" value="F:zinc ion binding"/>
    <property type="evidence" value="ECO:0007669"/>
    <property type="project" value="UniProtKB-KW"/>
</dbReference>
<dbReference type="GO" id="GO:0007283">
    <property type="term" value="P:spermatogenesis"/>
    <property type="evidence" value="ECO:0007669"/>
    <property type="project" value="UniProtKB-KW"/>
</dbReference>
<dbReference type="GO" id="GO:0030154">
    <property type="term" value="P:cell differentiation"/>
    <property type="evidence" value="ECO:0007669"/>
    <property type="project" value="UniProtKB-KW"/>
</dbReference>
<keyword evidence="6" id="KW-0221">Differentiation</keyword>
<dbReference type="Gene3D" id="3.40.50.300">
    <property type="entry name" value="P-loop containing nucleotide triphosphate hydrolases"/>
    <property type="match status" value="1"/>
</dbReference>
<dbReference type="InterPro" id="IPR008936">
    <property type="entry name" value="Rho_GTPase_activation_prot"/>
</dbReference>
<dbReference type="FunFam" id="3.30.60.20:FF:000033">
    <property type="entry name" value="Rac GTPase-activating protein 1"/>
    <property type="match status" value="1"/>
</dbReference>
<evidence type="ECO:0000256" key="7">
    <source>
        <dbReference type="ARBA" id="ARBA00022833"/>
    </source>
</evidence>
<dbReference type="SMART" id="SM00109">
    <property type="entry name" value="C1"/>
    <property type="match status" value="1"/>
</dbReference>
<evidence type="ECO:0000256" key="1">
    <source>
        <dbReference type="ARBA" id="ARBA00022468"/>
    </source>
</evidence>
<feature type="domain" description="Obg" evidence="15">
    <location>
        <begin position="594"/>
        <end position="729"/>
    </location>
</feature>
<dbReference type="SUPFAM" id="SSF52540">
    <property type="entry name" value="P-loop containing nucleoside triphosphate hydrolases"/>
    <property type="match status" value="1"/>
</dbReference>
<dbReference type="SUPFAM" id="SSF57889">
    <property type="entry name" value="Cysteine-rich domain"/>
    <property type="match status" value="1"/>
</dbReference>
<evidence type="ECO:0000259" key="13">
    <source>
        <dbReference type="PROSITE" id="PS50238"/>
    </source>
</evidence>
<evidence type="ECO:0000256" key="4">
    <source>
        <dbReference type="ARBA" id="ARBA00022741"/>
    </source>
</evidence>
<dbReference type="InterPro" id="IPR027417">
    <property type="entry name" value="P-loop_NTPase"/>
</dbReference>
<feature type="domain" description="OBG-type G" evidence="14">
    <location>
        <begin position="730"/>
        <end position="919"/>
    </location>
</feature>
<dbReference type="PANTHER" id="PTHR46199:SF3">
    <property type="entry name" value="RAC GTPASE-ACTIVATING PROTEIN 1"/>
    <property type="match status" value="1"/>
</dbReference>
<dbReference type="GO" id="GO:0042254">
    <property type="term" value="P:ribosome biogenesis"/>
    <property type="evidence" value="ECO:0007669"/>
    <property type="project" value="UniProtKB-UniRule"/>
</dbReference>
<dbReference type="GO" id="GO:0007266">
    <property type="term" value="P:Rho protein signal transduction"/>
    <property type="evidence" value="ECO:0007669"/>
    <property type="project" value="TreeGrafter"/>
</dbReference>